<protein>
    <submittedName>
        <fullName evidence="2">Phage-related protein</fullName>
    </submittedName>
</protein>
<dbReference type="Proteomes" id="UP000184245">
    <property type="component" value="Unassembled WGS sequence"/>
</dbReference>
<proteinExistence type="predicted"/>
<accession>A0A1M4VWV8</accession>
<evidence type="ECO:0000313" key="3">
    <source>
        <dbReference type="Proteomes" id="UP000184245"/>
    </source>
</evidence>
<sequence length="555" mass="59583">MAQDNLDLQLNIQTGKINAQLVQLEVNLNKILTVMRAMNQEQVKGLEKGVKSLAKSTDSAQSGFGKIGESIKKVTSLYESMANSVKSASDTVGQIKSMYADFDKVKEKIESLATSEALTSMFGEGGTFAQMGAAITKPFTGLAASISGPVALVVGALALIALGIADLWATSATFRDGMTGAWELISGAVQGAWSMIWEMGLQPLIQNLQELGMTLYSFYESSGLKSLFEMVVTGITWIAGILGSTLIVMVSGAFTIILEVISGIIGWVTTLVENITWFFNNWDVVWAGIVDIATRCKDAVLAVWTMIVQKLQAVSAYISSIFNADWSKNFGFLGEILNVFFQGVQGAIDGIKRVLQGIIQFVQGVFTGNWSKAWNGIKEIFGGIWDSLSSIVKTPINAVITCLNKLLDGVENVVNRIADALSIHLDLPDAIEEVTGWSSFGISLPHISIPSIPHLAGGGIIPNMGQAFIARERGPELVGTFGRKSAVVNNSQIIESISAGVKEAVIEAMMVSKGTAYGGTPVVEVTLMADSETLYRTVQKGKEKYGRRYSVVAEM</sequence>
<keyword evidence="1" id="KW-0472">Membrane</keyword>
<keyword evidence="3" id="KW-1185">Reference proteome</keyword>
<dbReference type="STRING" id="1122155.SAMN02745158_01373"/>
<dbReference type="RefSeq" id="WP_072850240.1">
    <property type="nucleotide sequence ID" value="NZ_FQVI01000005.1"/>
</dbReference>
<feature type="transmembrane region" description="Helical" evidence="1">
    <location>
        <begin position="226"/>
        <end position="247"/>
    </location>
</feature>
<keyword evidence="1" id="KW-0812">Transmembrane</keyword>
<reference evidence="2 3" key="1">
    <citation type="submission" date="2016-11" db="EMBL/GenBank/DDBJ databases">
        <authorList>
            <person name="Jaros S."/>
            <person name="Januszkiewicz K."/>
            <person name="Wedrychowicz H."/>
        </authorList>
    </citation>
    <scope>NUCLEOTIDE SEQUENCE [LARGE SCALE GENOMIC DNA]</scope>
    <source>
        <strain evidence="2 3">DSM 17459</strain>
    </source>
</reference>
<dbReference type="OrthoDB" id="90760at2"/>
<evidence type="ECO:0000256" key="1">
    <source>
        <dbReference type="SAM" id="Phobius"/>
    </source>
</evidence>
<gene>
    <name evidence="2" type="ORF">SAMN02745158_01373</name>
</gene>
<organism evidence="2 3">
    <name type="scientific">Lactonifactor longoviformis DSM 17459</name>
    <dbReference type="NCBI Taxonomy" id="1122155"/>
    <lineage>
        <taxon>Bacteria</taxon>
        <taxon>Bacillati</taxon>
        <taxon>Bacillota</taxon>
        <taxon>Clostridia</taxon>
        <taxon>Eubacteriales</taxon>
        <taxon>Clostridiaceae</taxon>
        <taxon>Lactonifactor</taxon>
    </lineage>
</organism>
<evidence type="ECO:0000313" key="2">
    <source>
        <dbReference type="EMBL" id="SHE73491.1"/>
    </source>
</evidence>
<feature type="transmembrane region" description="Helical" evidence="1">
    <location>
        <begin position="139"/>
        <end position="164"/>
    </location>
</feature>
<feature type="transmembrane region" description="Helical" evidence="1">
    <location>
        <begin position="253"/>
        <end position="272"/>
    </location>
</feature>
<dbReference type="EMBL" id="FQVI01000005">
    <property type="protein sequence ID" value="SHE73491.1"/>
    <property type="molecule type" value="Genomic_DNA"/>
</dbReference>
<dbReference type="AlphaFoldDB" id="A0A1M4VWV8"/>
<keyword evidence="1" id="KW-1133">Transmembrane helix</keyword>
<name>A0A1M4VWV8_9CLOT</name>